<dbReference type="SMART" id="SM00448">
    <property type="entry name" value="REC"/>
    <property type="match status" value="1"/>
</dbReference>
<dbReference type="SUPFAM" id="SSF52172">
    <property type="entry name" value="CheY-like"/>
    <property type="match status" value="1"/>
</dbReference>
<dbReference type="InterPro" id="IPR011006">
    <property type="entry name" value="CheY-like_superfamily"/>
</dbReference>
<dbReference type="PRINTS" id="PR00344">
    <property type="entry name" value="BCTRLSENSOR"/>
</dbReference>
<feature type="transmembrane region" description="Helical" evidence="5">
    <location>
        <begin position="270"/>
        <end position="290"/>
    </location>
</feature>
<dbReference type="SMART" id="SM00387">
    <property type="entry name" value="HATPase_c"/>
    <property type="match status" value="1"/>
</dbReference>
<dbReference type="Pfam" id="PF02518">
    <property type="entry name" value="HATPase_c"/>
    <property type="match status" value="1"/>
</dbReference>
<comment type="catalytic activity">
    <reaction evidence="1">
        <text>ATP + protein L-histidine = ADP + protein N-phospho-L-histidine.</text>
        <dbReference type="EC" id="2.7.13.3"/>
    </reaction>
</comment>
<keyword evidence="9" id="KW-0418">Kinase</keyword>
<dbReference type="OrthoDB" id="9770795at2"/>
<dbReference type="Pfam" id="PF00072">
    <property type="entry name" value="Response_reg"/>
    <property type="match status" value="1"/>
</dbReference>
<dbReference type="InterPro" id="IPR001789">
    <property type="entry name" value="Sig_transdc_resp-reg_receiver"/>
</dbReference>
<dbReference type="PROSITE" id="PS50109">
    <property type="entry name" value="HIS_KIN"/>
    <property type="match status" value="1"/>
</dbReference>
<reference evidence="9" key="1">
    <citation type="journal article" date="2015" name="Genome Announc.">
        <title>Complete Genome Sequence of Yersinia ruckeri Strain CSF007-82, Etiologic Agent of Red Mouth Disease in Salmonid Fish.</title>
        <authorList>
            <person name="Nelson M.C."/>
            <person name="LaPatra S.E."/>
            <person name="Welch T.J."/>
            <person name="Graf J."/>
        </authorList>
    </citation>
    <scope>NUCLEOTIDE SEQUENCE</scope>
    <source>
        <strain evidence="9">CSF007-82</strain>
    </source>
</reference>
<feature type="signal peptide" evidence="6">
    <location>
        <begin position="1"/>
        <end position="22"/>
    </location>
</feature>
<evidence type="ECO:0000256" key="5">
    <source>
        <dbReference type="SAM" id="Phobius"/>
    </source>
</evidence>
<dbReference type="Gene3D" id="3.40.190.10">
    <property type="entry name" value="Periplasmic binding protein-like II"/>
    <property type="match status" value="2"/>
</dbReference>
<keyword evidence="5" id="KW-0472">Membrane</keyword>
<dbReference type="EC" id="2.7.13.3" evidence="2"/>
<dbReference type="CDD" id="cd00082">
    <property type="entry name" value="HisKA"/>
    <property type="match status" value="1"/>
</dbReference>
<dbReference type="Gene3D" id="1.10.287.130">
    <property type="match status" value="1"/>
</dbReference>
<accession>A0A0A8VDS9</accession>
<dbReference type="InterPro" id="IPR001638">
    <property type="entry name" value="Solute-binding_3/MltF_N"/>
</dbReference>
<dbReference type="CDD" id="cd17546">
    <property type="entry name" value="REC_hyHK_CKI1_RcsC-like"/>
    <property type="match status" value="1"/>
</dbReference>
<keyword evidence="9" id="KW-0808">Transferase</keyword>
<dbReference type="Gene3D" id="3.30.565.10">
    <property type="entry name" value="Histidine kinase-like ATPase, C-terminal domain"/>
    <property type="match status" value="1"/>
</dbReference>
<dbReference type="InterPro" id="IPR005467">
    <property type="entry name" value="His_kinase_dom"/>
</dbReference>
<dbReference type="InterPro" id="IPR036097">
    <property type="entry name" value="HisK_dim/P_sf"/>
</dbReference>
<dbReference type="PANTHER" id="PTHR43547">
    <property type="entry name" value="TWO-COMPONENT HISTIDINE KINASE"/>
    <property type="match status" value="1"/>
</dbReference>
<dbReference type="Pfam" id="PF00497">
    <property type="entry name" value="SBP_bac_3"/>
    <property type="match status" value="1"/>
</dbReference>
<dbReference type="SUPFAM" id="SSF47384">
    <property type="entry name" value="Homodimeric domain of signal transducing histidine kinase"/>
    <property type="match status" value="1"/>
</dbReference>
<dbReference type="SMART" id="SM00062">
    <property type="entry name" value="PBPb"/>
    <property type="match status" value="1"/>
</dbReference>
<feature type="modified residue" description="4-aspartylphosphate" evidence="4">
    <location>
        <position position="711"/>
    </location>
</feature>
<dbReference type="InterPro" id="IPR003594">
    <property type="entry name" value="HATPase_dom"/>
</dbReference>
<evidence type="ECO:0000259" key="7">
    <source>
        <dbReference type="PROSITE" id="PS50109"/>
    </source>
</evidence>
<evidence type="ECO:0000256" key="2">
    <source>
        <dbReference type="ARBA" id="ARBA00012438"/>
    </source>
</evidence>
<dbReference type="PROSITE" id="PS50110">
    <property type="entry name" value="RESPONSE_REGULATORY"/>
    <property type="match status" value="1"/>
</dbReference>
<dbReference type="GO" id="GO:0000155">
    <property type="term" value="F:phosphorelay sensor kinase activity"/>
    <property type="evidence" value="ECO:0007669"/>
    <property type="project" value="InterPro"/>
</dbReference>
<feature type="chain" id="PRO_5030004149" description="histidine kinase" evidence="6">
    <location>
        <begin position="23"/>
        <end position="785"/>
    </location>
</feature>
<proteinExistence type="predicted"/>
<keyword evidence="5" id="KW-1133">Transmembrane helix</keyword>
<sequence>MKSTYKLIFLFSLNLFSLEIQADNKISLTPEEQRYIQDNPVITYSVEPHNYPIESINASGIHTGLTRNYINLLSEITGIKFQLVPSENYVESYSNLKSGKVKLLTSTSEDYPKANGLISTIPFFSAWPTMVKRSKSTYLYTPDDINEGYVSISDNLSLINWFKEQYPNITYKIMKSPATAIESVAKGNAAAAIVLAPHATYNVNLLYQGVLKISRPSGKKIPLVMSTKPEDKILVDILNKVITSISAQKQNDLASKWIIPIDDVKKNNELIKLISFSALFILFIMLIYTIRNIRKLKSELHSIADKNTLEISVMSHELRTPLIGILTACEDLSNKISVTAHKDRLLNVIHVTKSLLDNLDLSLDYAKINAKQVQTNPHPHNLSDICDTTVKLFASFAEKHKTKIKVSYLSPEFFMPHLIDSQLISQALNNIVNNAIKHTRSGIVLIECSVVRVDDRDKFSIEITDTGVGIPAETLEKLSEPYYQGQQPTSNESENYIPKGTGLGLFVAKKNIHLIGGNLVIFSKQGIGSRVKIVFPIMPAHYAIQERFPNHLLIIMPEGTAQADIDDIKDLLNPWGVVPRVQSFSTVTEEHALFMQPNFNNTLWILSNRNNEQRKLSNAPIYASEFFQAILSLTNSHRDENQITPVTNTKDCVKLPLPEGTRLLIVEDEPLLRAVQSEMFTSMGFIVDAAADAQSAYKSWIQYQHPMIITDCRLDNSDGFELVLHLRKLMQNNSESVLIIGQSASLKDDDYMRAKEVGMNHIMRKPVSVKTWHSLIIEHFGNRSA</sequence>
<keyword evidence="6" id="KW-0732">Signal</keyword>
<evidence type="ECO:0000256" key="1">
    <source>
        <dbReference type="ARBA" id="ARBA00000085"/>
    </source>
</evidence>
<dbReference type="EMBL" id="LN681231">
    <property type="protein sequence ID" value="CEK26528.1"/>
    <property type="molecule type" value="Genomic_DNA"/>
</dbReference>
<evidence type="ECO:0000256" key="3">
    <source>
        <dbReference type="ARBA" id="ARBA00022553"/>
    </source>
</evidence>
<feature type="domain" description="Histidine kinase" evidence="7">
    <location>
        <begin position="313"/>
        <end position="539"/>
    </location>
</feature>
<keyword evidence="5" id="KW-0812">Transmembrane</keyword>
<dbReference type="InterPro" id="IPR004358">
    <property type="entry name" value="Sig_transdc_His_kin-like_C"/>
</dbReference>
<evidence type="ECO:0000259" key="8">
    <source>
        <dbReference type="PROSITE" id="PS50110"/>
    </source>
</evidence>
<dbReference type="InterPro" id="IPR003661">
    <property type="entry name" value="HisK_dim/P_dom"/>
</dbReference>
<dbReference type="PANTHER" id="PTHR43547:SF2">
    <property type="entry name" value="HYBRID SIGNAL TRANSDUCTION HISTIDINE KINASE C"/>
    <property type="match status" value="1"/>
</dbReference>
<name>A0A0A8VDS9_YERRU</name>
<dbReference type="AlphaFoldDB" id="A0A0A8VDS9"/>
<organism evidence="9">
    <name type="scientific">Yersinia ruckeri</name>
    <dbReference type="NCBI Taxonomy" id="29486"/>
    <lineage>
        <taxon>Bacteria</taxon>
        <taxon>Pseudomonadati</taxon>
        <taxon>Pseudomonadota</taxon>
        <taxon>Gammaproteobacteria</taxon>
        <taxon>Enterobacterales</taxon>
        <taxon>Yersiniaceae</taxon>
        <taxon>Yersinia</taxon>
    </lineage>
</organism>
<dbReference type="InterPro" id="IPR036890">
    <property type="entry name" value="HATPase_C_sf"/>
</dbReference>
<keyword evidence="3 4" id="KW-0597">Phosphoprotein</keyword>
<dbReference type="CDD" id="cd01007">
    <property type="entry name" value="PBP2_BvgS_HisK_like"/>
    <property type="match status" value="1"/>
</dbReference>
<dbReference type="SUPFAM" id="SSF53850">
    <property type="entry name" value="Periplasmic binding protein-like II"/>
    <property type="match status" value="1"/>
</dbReference>
<dbReference type="SUPFAM" id="SSF55874">
    <property type="entry name" value="ATPase domain of HSP90 chaperone/DNA topoisomerase II/histidine kinase"/>
    <property type="match status" value="1"/>
</dbReference>
<evidence type="ECO:0000256" key="4">
    <source>
        <dbReference type="PROSITE-ProRule" id="PRU00169"/>
    </source>
</evidence>
<dbReference type="Gene3D" id="3.40.50.2300">
    <property type="match status" value="1"/>
</dbReference>
<evidence type="ECO:0000256" key="6">
    <source>
        <dbReference type="SAM" id="SignalP"/>
    </source>
</evidence>
<feature type="domain" description="Response regulatory" evidence="8">
    <location>
        <begin position="662"/>
        <end position="780"/>
    </location>
</feature>
<evidence type="ECO:0000313" key="9">
    <source>
        <dbReference type="EMBL" id="CEK26528.1"/>
    </source>
</evidence>
<gene>
    <name evidence="9" type="ORF">CSF007_3745</name>
</gene>
<protein>
    <recommendedName>
        <fullName evidence="2">histidine kinase</fullName>
        <ecNumber evidence="2">2.7.13.3</ecNumber>
    </recommendedName>
</protein>